<dbReference type="InterPro" id="IPR050256">
    <property type="entry name" value="Glycosyltransferase_2"/>
</dbReference>
<dbReference type="CDD" id="cd04179">
    <property type="entry name" value="DPM_DPG-synthase_like"/>
    <property type="match status" value="1"/>
</dbReference>
<reference evidence="2" key="1">
    <citation type="journal article" date="2015" name="Nature">
        <title>Complex archaea that bridge the gap between prokaryotes and eukaryotes.</title>
        <authorList>
            <person name="Spang A."/>
            <person name="Saw J.H."/>
            <person name="Jorgensen S.L."/>
            <person name="Zaremba-Niedzwiedzka K."/>
            <person name="Martijn J."/>
            <person name="Lind A.E."/>
            <person name="van Eijk R."/>
            <person name="Schleper C."/>
            <person name="Guy L."/>
            <person name="Ettema T.J."/>
        </authorList>
    </citation>
    <scope>NUCLEOTIDE SEQUENCE</scope>
</reference>
<proteinExistence type="predicted"/>
<name>A0A0F9AMQ5_9ZZZZ</name>
<dbReference type="AlphaFoldDB" id="A0A0F9AMQ5"/>
<gene>
    <name evidence="2" type="ORF">LCGC14_2631330</name>
</gene>
<feature type="domain" description="Glycosyltransferase 2-like" evidence="1">
    <location>
        <begin position="4"/>
        <end position="168"/>
    </location>
</feature>
<dbReference type="PANTHER" id="PTHR48090">
    <property type="entry name" value="UNDECAPRENYL-PHOSPHATE 4-DEOXY-4-FORMAMIDO-L-ARABINOSE TRANSFERASE-RELATED"/>
    <property type="match status" value="1"/>
</dbReference>
<sequence>MKLSVVIPAHNEAGSIEPTVRSIAAVLGSEQIDYEIVVVDDNSSDETGAIVARIAEQNAQVVCVPSRYEGGFGLAVRAGLERYTGDCVAIMMADNSDSPRDLVTYYRLIEQGYDCAFGSRFMRGSQVHDYPKLKLVLNRMANWVINVMFRLGYNDTTNAFKAYRREVIDSAQPLLSKHFNLTVELPLKAVIRGSSFSVTPISWTNRAAGESKLALKEMGSRYLFIIFYAFLERHLTRGDYLRRDNRDRAVERERSSA</sequence>
<dbReference type="SUPFAM" id="SSF53448">
    <property type="entry name" value="Nucleotide-diphospho-sugar transferases"/>
    <property type="match status" value="1"/>
</dbReference>
<dbReference type="InterPro" id="IPR029044">
    <property type="entry name" value="Nucleotide-diphossugar_trans"/>
</dbReference>
<comment type="caution">
    <text evidence="2">The sequence shown here is derived from an EMBL/GenBank/DDBJ whole genome shotgun (WGS) entry which is preliminary data.</text>
</comment>
<organism evidence="2">
    <name type="scientific">marine sediment metagenome</name>
    <dbReference type="NCBI Taxonomy" id="412755"/>
    <lineage>
        <taxon>unclassified sequences</taxon>
        <taxon>metagenomes</taxon>
        <taxon>ecological metagenomes</taxon>
    </lineage>
</organism>
<dbReference type="Pfam" id="PF00535">
    <property type="entry name" value="Glycos_transf_2"/>
    <property type="match status" value="1"/>
</dbReference>
<dbReference type="InterPro" id="IPR001173">
    <property type="entry name" value="Glyco_trans_2-like"/>
</dbReference>
<dbReference type="Gene3D" id="3.90.550.10">
    <property type="entry name" value="Spore Coat Polysaccharide Biosynthesis Protein SpsA, Chain A"/>
    <property type="match status" value="1"/>
</dbReference>
<evidence type="ECO:0000259" key="1">
    <source>
        <dbReference type="Pfam" id="PF00535"/>
    </source>
</evidence>
<protein>
    <recommendedName>
        <fullName evidence="1">Glycosyltransferase 2-like domain-containing protein</fullName>
    </recommendedName>
</protein>
<dbReference type="EMBL" id="LAZR01045144">
    <property type="protein sequence ID" value="KKK99580.1"/>
    <property type="molecule type" value="Genomic_DNA"/>
</dbReference>
<accession>A0A0F9AMQ5</accession>
<dbReference type="PANTHER" id="PTHR48090:SF7">
    <property type="entry name" value="RFBJ PROTEIN"/>
    <property type="match status" value="1"/>
</dbReference>
<evidence type="ECO:0000313" key="2">
    <source>
        <dbReference type="EMBL" id="KKK99580.1"/>
    </source>
</evidence>